<dbReference type="EMBL" id="HACG01014905">
    <property type="protein sequence ID" value="CEK61770.1"/>
    <property type="molecule type" value="Transcribed_RNA"/>
</dbReference>
<evidence type="ECO:0000256" key="1">
    <source>
        <dbReference type="SAM" id="MobiDB-lite"/>
    </source>
</evidence>
<dbReference type="AlphaFoldDB" id="A0A0B6Z240"/>
<feature type="non-terminal residue" evidence="2">
    <location>
        <position position="1"/>
    </location>
</feature>
<feature type="region of interest" description="Disordered" evidence="1">
    <location>
        <begin position="104"/>
        <end position="123"/>
    </location>
</feature>
<proteinExistence type="predicted"/>
<organism evidence="2">
    <name type="scientific">Arion vulgaris</name>
    <dbReference type="NCBI Taxonomy" id="1028688"/>
    <lineage>
        <taxon>Eukaryota</taxon>
        <taxon>Metazoa</taxon>
        <taxon>Spiralia</taxon>
        <taxon>Lophotrochozoa</taxon>
        <taxon>Mollusca</taxon>
        <taxon>Gastropoda</taxon>
        <taxon>Heterobranchia</taxon>
        <taxon>Euthyneura</taxon>
        <taxon>Panpulmonata</taxon>
        <taxon>Eupulmonata</taxon>
        <taxon>Stylommatophora</taxon>
        <taxon>Helicina</taxon>
        <taxon>Arionoidea</taxon>
        <taxon>Arionidae</taxon>
        <taxon>Arion</taxon>
    </lineage>
</organism>
<feature type="non-terminal residue" evidence="2">
    <location>
        <position position="123"/>
    </location>
</feature>
<protein>
    <submittedName>
        <fullName evidence="2">Uncharacterized protein</fullName>
    </submittedName>
</protein>
<feature type="compositionally biased region" description="Basic and acidic residues" evidence="1">
    <location>
        <begin position="113"/>
        <end position="123"/>
    </location>
</feature>
<evidence type="ECO:0000313" key="2">
    <source>
        <dbReference type="EMBL" id="CEK61770.1"/>
    </source>
</evidence>
<name>A0A0B6Z240_9EUPU</name>
<accession>A0A0B6Z240</accession>
<gene>
    <name evidence="2" type="primary">ORF43226</name>
</gene>
<sequence length="123" mass="14137">PNEEALTEINSKFRGHSNEHERLQECTEQIGPDNGFNKQFKKEKYNFNEMVNIIKNMEHETVSQKSKDNPIVFDNNRTNDTLATCQHNNIKKTTFTASFLRRSNCSSNVSKSQHRDTNADGSS</sequence>
<reference evidence="2" key="1">
    <citation type="submission" date="2014-12" db="EMBL/GenBank/DDBJ databases">
        <title>Insight into the proteome of Arion vulgaris.</title>
        <authorList>
            <person name="Aradska J."/>
            <person name="Bulat T."/>
            <person name="Smidak R."/>
            <person name="Sarate P."/>
            <person name="Gangsoo J."/>
            <person name="Sialana F."/>
            <person name="Bilban M."/>
            <person name="Lubec G."/>
        </authorList>
    </citation>
    <scope>NUCLEOTIDE SEQUENCE</scope>
    <source>
        <tissue evidence="2">Skin</tissue>
    </source>
</reference>